<dbReference type="eggNOG" id="ENOG5032276">
    <property type="taxonomic scope" value="Bacteria"/>
</dbReference>
<dbReference type="Pfam" id="PF13469">
    <property type="entry name" value="Sulfotransfer_3"/>
    <property type="match status" value="1"/>
</dbReference>
<reference evidence="1 3" key="1">
    <citation type="submission" date="2014-03" db="EMBL/GenBank/DDBJ databases">
        <title>Complete genome sequence of the Radio-Resistant Rubrobacter radiotolerans RSPS-4.</title>
        <authorList>
            <person name="Egas C.C."/>
            <person name="Barroso C.C."/>
            <person name="Froufe H.J.C."/>
            <person name="Pacheco J.J."/>
            <person name="Albuquerque L.L."/>
            <person name="da Costa M.M.S."/>
        </authorList>
    </citation>
    <scope>NUCLEOTIDE SEQUENCE [LARGE SCALE GENOMIC DNA]</scope>
    <source>
        <strain evidence="1 3">RSPS-4</strain>
    </source>
</reference>
<evidence type="ECO:0000313" key="3">
    <source>
        <dbReference type="Proteomes" id="UP000025229"/>
    </source>
</evidence>
<evidence type="ECO:0000313" key="1">
    <source>
        <dbReference type="EMBL" id="AHY45511.1"/>
    </source>
</evidence>
<dbReference type="HOGENOM" id="CLU_027239_4_1_11"/>
<gene>
    <name evidence="1" type="ORF">RradSPS_0228</name>
    <name evidence="2" type="ORF">SIL72_02665</name>
</gene>
<dbReference type="Proteomes" id="UP000025229">
    <property type="component" value="Chromosome"/>
</dbReference>
<dbReference type="EC" id="2.8.2.-" evidence="2"/>
<dbReference type="OrthoDB" id="9777890at2"/>
<dbReference type="Proteomes" id="UP001281130">
    <property type="component" value="Unassembled WGS sequence"/>
</dbReference>
<accession>A0A023WZZ3</accession>
<name>A0A023WZZ3_RUBRA</name>
<organism evidence="1 3">
    <name type="scientific">Rubrobacter radiotolerans</name>
    <name type="common">Arthrobacter radiotolerans</name>
    <dbReference type="NCBI Taxonomy" id="42256"/>
    <lineage>
        <taxon>Bacteria</taxon>
        <taxon>Bacillati</taxon>
        <taxon>Actinomycetota</taxon>
        <taxon>Rubrobacteria</taxon>
        <taxon>Rubrobacterales</taxon>
        <taxon>Rubrobacteraceae</taxon>
        <taxon>Rubrobacter</taxon>
    </lineage>
</organism>
<dbReference type="InterPro" id="IPR027417">
    <property type="entry name" value="P-loop_NTPase"/>
</dbReference>
<proteinExistence type="predicted"/>
<dbReference type="EMBL" id="JAWXXX010000001">
    <property type="protein sequence ID" value="MDX5892924.1"/>
    <property type="molecule type" value="Genomic_DNA"/>
</dbReference>
<dbReference type="RefSeq" id="WP_038680123.1">
    <property type="nucleotide sequence ID" value="NZ_CP007514.1"/>
</dbReference>
<sequence>MWIFCTSRSGSSWLRAMLADLLGAKVWEEPKVCQLFGVVYSGAQEGQLGSKDFVLGDPTRRVWREAVRDFVLATARGANPDLTPDDYLVVKEPDGANGAPVVLAGLPESRAVLLVRDPRDAAASALDGMRRGGWMNRKLDEDRREETARKADRAGRFVTRRAEVWRRQIGAASAALDVHPGRKSTLLYEDLLADTLGAMRSLCRDLDLPVSEGDLARVVERYAWKNVPASEKGNGKFYRRGSAGGWREDLTGRQASLVRQAAGPLMDRLYPREDD</sequence>
<protein>
    <submittedName>
        <fullName evidence="1 2">Sulfotransferase</fullName>
        <ecNumber evidence="2">2.8.2.-</ecNumber>
    </submittedName>
</protein>
<reference evidence="2" key="2">
    <citation type="submission" date="2023-11" db="EMBL/GenBank/DDBJ databases">
        <title>MicrobeMod: A computational toolkit for identifying prokaryotic methylation and restriction-modification with nanopore sequencing.</title>
        <authorList>
            <person name="Crits-Christoph A."/>
            <person name="Kang S.C."/>
            <person name="Lee H."/>
            <person name="Ostrov N."/>
        </authorList>
    </citation>
    <scope>NUCLEOTIDE SEQUENCE</scope>
    <source>
        <strain evidence="2">ATCC 51242</strain>
    </source>
</reference>
<dbReference type="STRING" id="42256.RradSPS_0228"/>
<dbReference type="Gene3D" id="3.40.50.300">
    <property type="entry name" value="P-loop containing nucleotide triphosphate hydrolases"/>
    <property type="match status" value="1"/>
</dbReference>
<dbReference type="GO" id="GO:0016740">
    <property type="term" value="F:transferase activity"/>
    <property type="evidence" value="ECO:0007669"/>
    <property type="project" value="UniProtKB-KW"/>
</dbReference>
<dbReference type="EMBL" id="CP007514">
    <property type="protein sequence ID" value="AHY45511.1"/>
    <property type="molecule type" value="Genomic_DNA"/>
</dbReference>
<keyword evidence="3" id="KW-1185">Reference proteome</keyword>
<keyword evidence="1" id="KW-0808">Transferase</keyword>
<dbReference type="AlphaFoldDB" id="A0A023WZZ3"/>
<dbReference type="KEGG" id="rrd:RradSPS_0228"/>
<evidence type="ECO:0000313" key="2">
    <source>
        <dbReference type="EMBL" id="MDX5892924.1"/>
    </source>
</evidence>
<dbReference type="SUPFAM" id="SSF52540">
    <property type="entry name" value="P-loop containing nucleoside triphosphate hydrolases"/>
    <property type="match status" value="1"/>
</dbReference>